<dbReference type="EMBL" id="HBUE01006238">
    <property type="protein sequence ID" value="CAG6446170.1"/>
    <property type="molecule type" value="Transcribed_RNA"/>
</dbReference>
<organism evidence="2">
    <name type="scientific">Culex pipiens</name>
    <name type="common">House mosquito</name>
    <dbReference type="NCBI Taxonomy" id="7175"/>
    <lineage>
        <taxon>Eukaryota</taxon>
        <taxon>Metazoa</taxon>
        <taxon>Ecdysozoa</taxon>
        <taxon>Arthropoda</taxon>
        <taxon>Hexapoda</taxon>
        <taxon>Insecta</taxon>
        <taxon>Pterygota</taxon>
        <taxon>Neoptera</taxon>
        <taxon>Endopterygota</taxon>
        <taxon>Diptera</taxon>
        <taxon>Nematocera</taxon>
        <taxon>Culicoidea</taxon>
        <taxon>Culicidae</taxon>
        <taxon>Culicinae</taxon>
        <taxon>Culicini</taxon>
        <taxon>Culex</taxon>
        <taxon>Culex</taxon>
    </lineage>
</organism>
<keyword evidence="1" id="KW-0812">Transmembrane</keyword>
<dbReference type="EMBL" id="HBUE01288309">
    <property type="protein sequence ID" value="CAG6572849.1"/>
    <property type="molecule type" value="Transcribed_RNA"/>
</dbReference>
<name>A0A8D8JG01_CULPI</name>
<keyword evidence="1" id="KW-1133">Transmembrane helix</keyword>
<dbReference type="EMBL" id="HBUE01182692">
    <property type="protein sequence ID" value="CAG6521280.1"/>
    <property type="molecule type" value="Transcribed_RNA"/>
</dbReference>
<sequence>MPFEGTNWFSSGENLAIWLHSRIGKLQIPGCLNFPVALFRRSCRSIPLSLIIPEISTCCPEINTLYNFVYSGSVTNLLASARSVKVICTLKLLHFLISPTDLYTLWSESAIWMTLIGVSLCPKNTLYGPAIHLGYMRIFFFLFALGANCWSIVFAMFIF</sequence>
<protein>
    <submittedName>
        <fullName evidence="2">(northern house mosquito) hypothetical protein</fullName>
    </submittedName>
</protein>
<evidence type="ECO:0000313" key="2">
    <source>
        <dbReference type="EMBL" id="CAG6572849.1"/>
    </source>
</evidence>
<evidence type="ECO:0000256" key="1">
    <source>
        <dbReference type="SAM" id="Phobius"/>
    </source>
</evidence>
<keyword evidence="1" id="KW-0472">Membrane</keyword>
<proteinExistence type="predicted"/>
<reference evidence="2" key="1">
    <citation type="submission" date="2021-05" db="EMBL/GenBank/DDBJ databases">
        <authorList>
            <person name="Alioto T."/>
            <person name="Alioto T."/>
            <person name="Gomez Garrido J."/>
        </authorList>
    </citation>
    <scope>NUCLEOTIDE SEQUENCE</scope>
</reference>
<accession>A0A8D8JG01</accession>
<feature type="transmembrane region" description="Helical" evidence="1">
    <location>
        <begin position="138"/>
        <end position="158"/>
    </location>
</feature>
<dbReference type="AlphaFoldDB" id="A0A8D8JG01"/>